<protein>
    <submittedName>
        <fullName evidence="4">TetR family transcriptional regulator protein</fullName>
    </submittedName>
</protein>
<dbReference type="GO" id="GO:0000976">
    <property type="term" value="F:transcription cis-regulatory region binding"/>
    <property type="evidence" value="ECO:0007669"/>
    <property type="project" value="TreeGrafter"/>
</dbReference>
<keyword evidence="5" id="KW-1185">Reference proteome</keyword>
<dbReference type="GO" id="GO:0003700">
    <property type="term" value="F:DNA-binding transcription factor activity"/>
    <property type="evidence" value="ECO:0007669"/>
    <property type="project" value="TreeGrafter"/>
</dbReference>
<accession>A0A563VV39</accession>
<organism evidence="4 5">
    <name type="scientific">Hyella patelloides LEGE 07179</name>
    <dbReference type="NCBI Taxonomy" id="945734"/>
    <lineage>
        <taxon>Bacteria</taxon>
        <taxon>Bacillati</taxon>
        <taxon>Cyanobacteriota</taxon>
        <taxon>Cyanophyceae</taxon>
        <taxon>Pleurocapsales</taxon>
        <taxon>Hyellaceae</taxon>
        <taxon>Hyella</taxon>
    </lineage>
</organism>
<dbReference type="InterPro" id="IPR001647">
    <property type="entry name" value="HTH_TetR"/>
</dbReference>
<dbReference type="PANTHER" id="PTHR30055:SF226">
    <property type="entry name" value="HTH-TYPE TRANSCRIPTIONAL REGULATOR PKSA"/>
    <property type="match status" value="1"/>
</dbReference>
<dbReference type="Pfam" id="PF17918">
    <property type="entry name" value="TetR_C_15"/>
    <property type="match status" value="1"/>
</dbReference>
<evidence type="ECO:0000256" key="1">
    <source>
        <dbReference type="ARBA" id="ARBA00023125"/>
    </source>
</evidence>
<evidence type="ECO:0000256" key="2">
    <source>
        <dbReference type="PROSITE-ProRule" id="PRU00335"/>
    </source>
</evidence>
<dbReference type="Gene3D" id="1.10.357.10">
    <property type="entry name" value="Tetracycline Repressor, domain 2"/>
    <property type="match status" value="1"/>
</dbReference>
<dbReference type="RefSeq" id="WP_144865319.1">
    <property type="nucleotide sequence ID" value="NZ_LR213791.1"/>
</dbReference>
<name>A0A563VV39_9CYAN</name>
<dbReference type="PRINTS" id="PR00455">
    <property type="entry name" value="HTHTETR"/>
</dbReference>
<dbReference type="Proteomes" id="UP000320055">
    <property type="component" value="Unassembled WGS sequence"/>
</dbReference>
<keyword evidence="1 2" id="KW-0238">DNA-binding</keyword>
<evidence type="ECO:0000313" key="4">
    <source>
        <dbReference type="EMBL" id="VEP15141.1"/>
    </source>
</evidence>
<reference evidence="4 5" key="1">
    <citation type="submission" date="2019-01" db="EMBL/GenBank/DDBJ databases">
        <authorList>
            <person name="Brito A."/>
        </authorList>
    </citation>
    <scope>NUCLEOTIDE SEQUENCE [LARGE SCALE GENOMIC DNA]</scope>
    <source>
        <strain evidence="4">1</strain>
    </source>
</reference>
<evidence type="ECO:0000313" key="5">
    <source>
        <dbReference type="Proteomes" id="UP000320055"/>
    </source>
</evidence>
<dbReference type="Pfam" id="PF00440">
    <property type="entry name" value="TetR_N"/>
    <property type="match status" value="1"/>
</dbReference>
<dbReference type="SUPFAM" id="SSF46689">
    <property type="entry name" value="Homeodomain-like"/>
    <property type="match status" value="1"/>
</dbReference>
<dbReference type="InterPro" id="IPR041669">
    <property type="entry name" value="TetR_C_15"/>
</dbReference>
<dbReference type="PROSITE" id="PS50977">
    <property type="entry name" value="HTH_TETR_2"/>
    <property type="match status" value="1"/>
</dbReference>
<feature type="domain" description="HTH tetR-type" evidence="3">
    <location>
        <begin position="18"/>
        <end position="78"/>
    </location>
</feature>
<evidence type="ECO:0000259" key="3">
    <source>
        <dbReference type="PROSITE" id="PS50977"/>
    </source>
</evidence>
<dbReference type="PANTHER" id="PTHR30055">
    <property type="entry name" value="HTH-TYPE TRANSCRIPTIONAL REGULATOR RUTR"/>
    <property type="match status" value="1"/>
</dbReference>
<sequence>MKPQNNLLRRQPQQKRSQERVENILDAAAIVFDEVGFEAATTHAIAARANTAVGSLYQFFPDKLAIFNALELRHVERVYVVWDKLLRPEVIQLPFAEFIHTMTTQFQKLFEQPTSRIIFVQFFTSPTIFKNIDHSFTQEAIQFTAKLLQSRNPALEDKRSLLLAEICVHGINTLILLALRSDQAHSQEIFIEIEILLKAYLKDNIGDEVINNNSFPPLEKIAKQYKLNSRQSLILKYASNNSEITIKNCEAMFPDISRRTIQRDLKTMIEQKLLLPQGNTDRRCYSINQELLNL</sequence>
<proteinExistence type="predicted"/>
<gene>
    <name evidence="4" type="ORF">H1P_310042</name>
</gene>
<dbReference type="OrthoDB" id="9783238at2"/>
<dbReference type="EMBL" id="CAACVJ010000235">
    <property type="protein sequence ID" value="VEP15141.1"/>
    <property type="molecule type" value="Genomic_DNA"/>
</dbReference>
<dbReference type="AlphaFoldDB" id="A0A563VV39"/>
<feature type="DNA-binding region" description="H-T-H motif" evidence="2">
    <location>
        <begin position="41"/>
        <end position="60"/>
    </location>
</feature>
<dbReference type="InterPro" id="IPR050109">
    <property type="entry name" value="HTH-type_TetR-like_transc_reg"/>
</dbReference>
<dbReference type="InterPro" id="IPR009057">
    <property type="entry name" value="Homeodomain-like_sf"/>
</dbReference>